<proteinExistence type="predicted"/>
<dbReference type="AlphaFoldDB" id="W3XII0"/>
<evidence type="ECO:0000313" key="2">
    <source>
        <dbReference type="Proteomes" id="UP000030651"/>
    </source>
</evidence>
<gene>
    <name evidence="1" type="ORF">PFICI_03829</name>
</gene>
<dbReference type="GeneID" id="19268842"/>
<reference evidence="2" key="1">
    <citation type="journal article" date="2015" name="BMC Genomics">
        <title>Genomic and transcriptomic analysis of the endophytic fungus Pestalotiopsis fici reveals its lifestyle and high potential for synthesis of natural products.</title>
        <authorList>
            <person name="Wang X."/>
            <person name="Zhang X."/>
            <person name="Liu L."/>
            <person name="Xiang M."/>
            <person name="Wang W."/>
            <person name="Sun X."/>
            <person name="Che Y."/>
            <person name="Guo L."/>
            <person name="Liu G."/>
            <person name="Guo L."/>
            <person name="Wang C."/>
            <person name="Yin W.B."/>
            <person name="Stadler M."/>
            <person name="Zhang X."/>
            <person name="Liu X."/>
        </authorList>
    </citation>
    <scope>NUCLEOTIDE SEQUENCE [LARGE SCALE GENOMIC DNA]</scope>
    <source>
        <strain evidence="2">W106-1 / CGMCC3.15140</strain>
    </source>
</reference>
<organism evidence="1 2">
    <name type="scientific">Pestalotiopsis fici (strain W106-1 / CGMCC3.15140)</name>
    <dbReference type="NCBI Taxonomy" id="1229662"/>
    <lineage>
        <taxon>Eukaryota</taxon>
        <taxon>Fungi</taxon>
        <taxon>Dikarya</taxon>
        <taxon>Ascomycota</taxon>
        <taxon>Pezizomycotina</taxon>
        <taxon>Sordariomycetes</taxon>
        <taxon>Xylariomycetidae</taxon>
        <taxon>Amphisphaeriales</taxon>
        <taxon>Sporocadaceae</taxon>
        <taxon>Pestalotiopsis</taxon>
    </lineage>
</organism>
<dbReference type="RefSeq" id="XP_007830601.1">
    <property type="nucleotide sequence ID" value="XM_007832410.1"/>
</dbReference>
<dbReference type="OrthoDB" id="2546325at2759"/>
<dbReference type="InParanoid" id="W3XII0"/>
<dbReference type="KEGG" id="pfy:PFICI_03829"/>
<accession>W3XII0</accession>
<keyword evidence="2" id="KW-1185">Reference proteome</keyword>
<dbReference type="Proteomes" id="UP000030651">
    <property type="component" value="Unassembled WGS sequence"/>
</dbReference>
<dbReference type="EMBL" id="KI912110">
    <property type="protein sequence ID" value="ETS85804.1"/>
    <property type="molecule type" value="Genomic_DNA"/>
</dbReference>
<dbReference type="HOGENOM" id="CLU_2027537_0_0_1"/>
<name>W3XII0_PESFW</name>
<sequence length="122" mass="13229">MDVMENVTSGPPPTLHGSVLASLSKFKSLLAALDKTAEGVLRPQNIEKTQIWEGYGRLKLWAEESNAISPPEELGSLDQLLDSNDKIHEAILDIFTQLQNMLQMGASSADAGFIKSSTDFAP</sequence>
<evidence type="ECO:0000313" key="1">
    <source>
        <dbReference type="EMBL" id="ETS85804.1"/>
    </source>
</evidence>
<protein>
    <submittedName>
        <fullName evidence="1">Uncharacterized protein</fullName>
    </submittedName>
</protein>